<evidence type="ECO:0000256" key="5">
    <source>
        <dbReference type="RuleBase" id="RU003616"/>
    </source>
</evidence>
<keyword evidence="10" id="KW-1185">Reference proteome</keyword>
<dbReference type="EMBL" id="BDDD01001600">
    <property type="protein sequence ID" value="GAV77299.1"/>
    <property type="molecule type" value="Genomic_DNA"/>
</dbReference>
<protein>
    <submittedName>
        <fullName evidence="9">HSP20 domain-containing protein</fullName>
    </submittedName>
</protein>
<organism evidence="9 10">
    <name type="scientific">Cephalotus follicularis</name>
    <name type="common">Albany pitcher plant</name>
    <dbReference type="NCBI Taxonomy" id="3775"/>
    <lineage>
        <taxon>Eukaryota</taxon>
        <taxon>Viridiplantae</taxon>
        <taxon>Streptophyta</taxon>
        <taxon>Embryophyta</taxon>
        <taxon>Tracheophyta</taxon>
        <taxon>Spermatophyta</taxon>
        <taxon>Magnoliopsida</taxon>
        <taxon>eudicotyledons</taxon>
        <taxon>Gunneridae</taxon>
        <taxon>Pentapetalae</taxon>
        <taxon>rosids</taxon>
        <taxon>fabids</taxon>
        <taxon>Oxalidales</taxon>
        <taxon>Cephalotaceae</taxon>
        <taxon>Cephalotus</taxon>
    </lineage>
</organism>
<evidence type="ECO:0000313" key="10">
    <source>
        <dbReference type="Proteomes" id="UP000187406"/>
    </source>
</evidence>
<keyword evidence="3" id="KW-0611">Plant defense</keyword>
<dbReference type="FunCoup" id="A0A1Q3CAP7">
    <property type="interactions" value="2"/>
</dbReference>
<feature type="transmembrane region" description="Helical" evidence="7">
    <location>
        <begin position="196"/>
        <end position="214"/>
    </location>
</feature>
<comment type="similarity">
    <text evidence="4 5">Belongs to the small heat shock protein (HSP20) family.</text>
</comment>
<dbReference type="Pfam" id="PF00011">
    <property type="entry name" value="HSP20"/>
    <property type="match status" value="1"/>
</dbReference>
<dbReference type="GO" id="GO:0005886">
    <property type="term" value="C:plasma membrane"/>
    <property type="evidence" value="ECO:0007669"/>
    <property type="project" value="UniProtKB-SubCell"/>
</dbReference>
<dbReference type="GO" id="GO:0034605">
    <property type="term" value="P:cellular response to heat"/>
    <property type="evidence" value="ECO:0007669"/>
    <property type="project" value="TreeGrafter"/>
</dbReference>
<name>A0A1Q3CAP7_CEPFO</name>
<dbReference type="Gene3D" id="2.60.40.790">
    <property type="match status" value="1"/>
</dbReference>
<dbReference type="GO" id="GO:0006952">
    <property type="term" value="P:defense response"/>
    <property type="evidence" value="ECO:0007669"/>
    <property type="project" value="UniProtKB-KW"/>
</dbReference>
<feature type="region of interest" description="Disordered" evidence="6">
    <location>
        <begin position="99"/>
        <end position="162"/>
    </location>
</feature>
<proteinExistence type="inferred from homology"/>
<evidence type="ECO:0000256" key="1">
    <source>
        <dbReference type="ARBA" id="ARBA00004162"/>
    </source>
</evidence>
<evidence type="ECO:0000256" key="7">
    <source>
        <dbReference type="SAM" id="Phobius"/>
    </source>
</evidence>
<evidence type="ECO:0000256" key="4">
    <source>
        <dbReference type="PROSITE-ProRule" id="PRU00285"/>
    </source>
</evidence>
<dbReference type="InterPro" id="IPR008978">
    <property type="entry name" value="HSP20-like_chaperone"/>
</dbReference>
<evidence type="ECO:0000256" key="3">
    <source>
        <dbReference type="ARBA" id="ARBA00022821"/>
    </source>
</evidence>
<keyword evidence="7" id="KW-0812">Transmembrane</keyword>
<feature type="domain" description="SHSP" evidence="8">
    <location>
        <begin position="10"/>
        <end position="115"/>
    </location>
</feature>
<dbReference type="AlphaFoldDB" id="A0A1Q3CAP7"/>
<dbReference type="OrthoDB" id="1431247at2759"/>
<evidence type="ECO:0000256" key="6">
    <source>
        <dbReference type="SAM" id="MobiDB-lite"/>
    </source>
</evidence>
<comment type="caution">
    <text evidence="9">The sequence shown here is derived from an EMBL/GenBank/DDBJ whole genome shotgun (WGS) entry which is preliminary data.</text>
</comment>
<dbReference type="PROSITE" id="PS01031">
    <property type="entry name" value="SHSP"/>
    <property type="match status" value="1"/>
</dbReference>
<accession>A0A1Q3CAP7</accession>
<dbReference type="STRING" id="3775.A0A1Q3CAP7"/>
<evidence type="ECO:0000313" key="9">
    <source>
        <dbReference type="EMBL" id="GAV77299.1"/>
    </source>
</evidence>
<gene>
    <name evidence="9" type="ORF">CFOL_v3_20770</name>
</gene>
<dbReference type="InterPro" id="IPR002068">
    <property type="entry name" value="A-crystallin/Hsp20_dom"/>
</dbReference>
<sequence>MATKAAATSIRSYEDFEPFCKWQGDQEQDTLEVHLYGFKKEQLKVQINNKGLLTITGERPLDATRINRFRKETNVSKDCDTSKIGAKFSGGILYITLPKRTPPVPVPQEKQKPEPKTDQDDQVIKDSAITKHQSGAKEDVTTTQDATLPMKSDAKEDVTTTTQNATLPMKKLGNYVTGIKSSLSNLKMDKKKSMRVVVAAAVVVMVALGAYTIFKYRKTDKKLV</sequence>
<evidence type="ECO:0000259" key="8">
    <source>
        <dbReference type="PROSITE" id="PS01031"/>
    </source>
</evidence>
<reference evidence="10" key="1">
    <citation type="submission" date="2016-04" db="EMBL/GenBank/DDBJ databases">
        <title>Cephalotus genome sequencing.</title>
        <authorList>
            <person name="Fukushima K."/>
            <person name="Hasebe M."/>
            <person name="Fang X."/>
        </authorList>
    </citation>
    <scope>NUCLEOTIDE SEQUENCE [LARGE SCALE GENOMIC DNA]</scope>
    <source>
        <strain evidence="10">cv. St1</strain>
    </source>
</reference>
<dbReference type="SUPFAM" id="SSF49764">
    <property type="entry name" value="HSP20-like chaperones"/>
    <property type="match status" value="1"/>
</dbReference>
<evidence type="ECO:0000256" key="2">
    <source>
        <dbReference type="ARBA" id="ARBA00022475"/>
    </source>
</evidence>
<keyword evidence="7" id="KW-0472">Membrane</keyword>
<dbReference type="PANTHER" id="PTHR43670">
    <property type="entry name" value="HEAT SHOCK PROTEIN 26"/>
    <property type="match status" value="1"/>
</dbReference>
<keyword evidence="2" id="KW-1003">Cell membrane</keyword>
<comment type="subcellular location">
    <subcellularLocation>
        <location evidence="1">Cell membrane</location>
        <topology evidence="1">Single-pass membrane protein</topology>
    </subcellularLocation>
</comment>
<dbReference type="PANTHER" id="PTHR43670:SF118">
    <property type="entry name" value="HSP20_ALPHA CRYSTALLIN FAMILY PROTEIN"/>
    <property type="match status" value="1"/>
</dbReference>
<dbReference type="InParanoid" id="A0A1Q3CAP7"/>
<dbReference type="Proteomes" id="UP000187406">
    <property type="component" value="Unassembled WGS sequence"/>
</dbReference>
<feature type="compositionally biased region" description="Basic and acidic residues" evidence="6">
    <location>
        <begin position="109"/>
        <end position="124"/>
    </location>
</feature>
<dbReference type="CDD" id="cd06464">
    <property type="entry name" value="ACD_sHsps-like"/>
    <property type="match status" value="1"/>
</dbReference>
<keyword evidence="7" id="KW-1133">Transmembrane helix</keyword>